<keyword evidence="5" id="KW-0406">Ion transport</keyword>
<keyword evidence="3 5" id="KW-1133">Transmembrane helix</keyword>
<proteinExistence type="inferred from homology"/>
<dbReference type="EnsemblMetazoa" id="BGLB036284-RA">
    <property type="protein sequence ID" value="BGLB036284-PA"/>
    <property type="gene ID" value="BGLB036284"/>
</dbReference>
<evidence type="ECO:0000313" key="9">
    <source>
        <dbReference type="Proteomes" id="UP000076420"/>
    </source>
</evidence>
<dbReference type="SUPFAM" id="SSF63712">
    <property type="entry name" value="Nicotinic receptor ligand binding domain-like"/>
    <property type="match status" value="1"/>
</dbReference>
<dbReference type="VEuPathDB" id="VectorBase:BGLB036284"/>
<dbReference type="PRINTS" id="PR00252">
    <property type="entry name" value="NRIONCHANNEL"/>
</dbReference>
<sequence length="378" mass="42981">MFSLLIILWSAIMPSQAFGGVDVYYRLHQDLFADYNPEVRPYFNYTMPTEVIATLSVAYLTELDIRHHFLHLCGFVSMMWTDEKLTWNPEKYDNIDQIYVKQERVWKPDMAVYNSVADKVYLGEENLIVTVSSNGTVRWEPLVNMGVTCKVDISNYPFDVSVCGINLTSWVYPESCVELKAGKTSLELFRVLSHSQYYIEYPEPQLTRSPYNGAVYRFLNFPIKLTRRPEYLILTVMVPITMLAVMCAVPFLLSPEEPEKLMVSITLLLSFAVSIDYISEKLPQTSINLSVLVVYLSSLFVLSFLGVLANAVVLLLKTWDDRLETSGSPSSNLKQGTNCAPTLDKPASRAQRLNKVFMILNIILLLAVSGVAWILLIY</sequence>
<comment type="subcellular location">
    <subcellularLocation>
        <location evidence="1">Membrane</location>
        <topology evidence="1">Multi-pass membrane protein</topology>
    </subcellularLocation>
</comment>
<dbReference type="KEGG" id="bgt:106058832"/>
<protein>
    <recommendedName>
        <fullName evidence="10">Neurotransmitter-gated ion-channel ligand-binding domain-containing protein</fullName>
    </recommendedName>
</protein>
<feature type="transmembrane region" description="Helical" evidence="5">
    <location>
        <begin position="231"/>
        <end position="255"/>
    </location>
</feature>
<dbReference type="Pfam" id="PF02931">
    <property type="entry name" value="Neur_chan_LBD"/>
    <property type="match status" value="1"/>
</dbReference>
<evidence type="ECO:0000256" key="5">
    <source>
        <dbReference type="RuleBase" id="RU000687"/>
    </source>
</evidence>
<feature type="domain" description="Neurotransmitter-gated ion-channel ligand-binding" evidence="6">
    <location>
        <begin position="26"/>
        <end position="197"/>
    </location>
</feature>
<dbReference type="InterPro" id="IPR006202">
    <property type="entry name" value="Neur_chan_lig-bd"/>
</dbReference>
<dbReference type="InterPro" id="IPR018000">
    <property type="entry name" value="Neurotransmitter_ion_chnl_CS"/>
</dbReference>
<dbReference type="InterPro" id="IPR036719">
    <property type="entry name" value="Neuro-gated_channel_TM_sf"/>
</dbReference>
<reference evidence="8" key="1">
    <citation type="submission" date="2020-05" db="UniProtKB">
        <authorList>
            <consortium name="EnsemblMetazoa"/>
        </authorList>
    </citation>
    <scope>IDENTIFICATION</scope>
    <source>
        <strain evidence="8">BB02</strain>
    </source>
</reference>
<dbReference type="Gene3D" id="1.20.58.390">
    <property type="entry name" value="Neurotransmitter-gated ion-channel transmembrane domain"/>
    <property type="match status" value="1"/>
</dbReference>
<dbReference type="GO" id="GO:0016020">
    <property type="term" value="C:membrane"/>
    <property type="evidence" value="ECO:0007669"/>
    <property type="project" value="UniProtKB-SubCell"/>
</dbReference>
<evidence type="ECO:0000313" key="8">
    <source>
        <dbReference type="EnsemblMetazoa" id="BGLB036284-PA"/>
    </source>
</evidence>
<dbReference type="InterPro" id="IPR038050">
    <property type="entry name" value="Neuro_actylchol_rec"/>
</dbReference>
<evidence type="ECO:0008006" key="10">
    <source>
        <dbReference type="Google" id="ProtNLM"/>
    </source>
</evidence>
<evidence type="ECO:0000256" key="1">
    <source>
        <dbReference type="ARBA" id="ARBA00004141"/>
    </source>
</evidence>
<dbReference type="OrthoDB" id="6153337at2759"/>
<dbReference type="Gene3D" id="2.70.170.10">
    <property type="entry name" value="Neurotransmitter-gated ion-channel ligand-binding domain"/>
    <property type="match status" value="1"/>
</dbReference>
<dbReference type="InterPro" id="IPR006201">
    <property type="entry name" value="Neur_channel"/>
</dbReference>
<dbReference type="InterPro" id="IPR036734">
    <property type="entry name" value="Neur_chan_lig-bd_sf"/>
</dbReference>
<dbReference type="GO" id="GO:0004888">
    <property type="term" value="F:transmembrane signaling receptor activity"/>
    <property type="evidence" value="ECO:0007669"/>
    <property type="project" value="InterPro"/>
</dbReference>
<dbReference type="SUPFAM" id="SSF90112">
    <property type="entry name" value="Neurotransmitter-gated ion-channel transmembrane pore"/>
    <property type="match status" value="1"/>
</dbReference>
<dbReference type="PROSITE" id="PS00236">
    <property type="entry name" value="NEUROTR_ION_CHANNEL"/>
    <property type="match status" value="1"/>
</dbReference>
<evidence type="ECO:0000256" key="2">
    <source>
        <dbReference type="ARBA" id="ARBA00022692"/>
    </source>
</evidence>
<feature type="chain" id="PRO_5022258612" description="Neurotransmitter-gated ion-channel ligand-binding domain-containing protein" evidence="5">
    <location>
        <begin position="18"/>
        <end position="378"/>
    </location>
</feature>
<accession>A0A2C9LXZ4</accession>
<dbReference type="InterPro" id="IPR006029">
    <property type="entry name" value="Neurotrans-gated_channel_TM"/>
</dbReference>
<gene>
    <name evidence="8" type="primary">106058832</name>
</gene>
<dbReference type="PANTHER" id="PTHR18945">
    <property type="entry name" value="NEUROTRANSMITTER GATED ION CHANNEL"/>
    <property type="match status" value="1"/>
</dbReference>
<dbReference type="STRING" id="6526.A0A2C9LXZ4"/>
<dbReference type="Pfam" id="PF02932">
    <property type="entry name" value="Neur_chan_memb"/>
    <property type="match status" value="1"/>
</dbReference>
<keyword evidence="5" id="KW-0732">Signal</keyword>
<dbReference type="Proteomes" id="UP000076420">
    <property type="component" value="Unassembled WGS sequence"/>
</dbReference>
<dbReference type="GO" id="GO:0005230">
    <property type="term" value="F:extracellular ligand-gated monoatomic ion channel activity"/>
    <property type="evidence" value="ECO:0007669"/>
    <property type="project" value="InterPro"/>
</dbReference>
<keyword evidence="5" id="KW-0813">Transport</keyword>
<name>A0A2C9LXZ4_BIOGL</name>
<dbReference type="CDD" id="cd19051">
    <property type="entry name" value="LGIC_TM_cation"/>
    <property type="match status" value="1"/>
</dbReference>
<organism evidence="8 9">
    <name type="scientific">Biomphalaria glabrata</name>
    <name type="common">Bloodfluke planorb</name>
    <name type="synonym">Freshwater snail</name>
    <dbReference type="NCBI Taxonomy" id="6526"/>
    <lineage>
        <taxon>Eukaryota</taxon>
        <taxon>Metazoa</taxon>
        <taxon>Spiralia</taxon>
        <taxon>Lophotrochozoa</taxon>
        <taxon>Mollusca</taxon>
        <taxon>Gastropoda</taxon>
        <taxon>Heterobranchia</taxon>
        <taxon>Euthyneura</taxon>
        <taxon>Panpulmonata</taxon>
        <taxon>Hygrophila</taxon>
        <taxon>Lymnaeoidea</taxon>
        <taxon>Planorbidae</taxon>
        <taxon>Biomphalaria</taxon>
    </lineage>
</organism>
<dbReference type="FunFam" id="2.70.170.10:FF:000028">
    <property type="entry name" value="AcetylCholine Receptor"/>
    <property type="match status" value="1"/>
</dbReference>
<dbReference type="AlphaFoldDB" id="A0A2C9LXZ4"/>
<evidence type="ECO:0000259" key="7">
    <source>
        <dbReference type="Pfam" id="PF02932"/>
    </source>
</evidence>
<feature type="domain" description="Neurotransmitter-gated ion-channel transmembrane" evidence="7">
    <location>
        <begin position="237"/>
        <end position="317"/>
    </location>
</feature>
<feature type="signal peptide" evidence="5">
    <location>
        <begin position="1"/>
        <end position="17"/>
    </location>
</feature>
<keyword evidence="2 5" id="KW-0812">Transmembrane</keyword>
<feature type="transmembrane region" description="Helical" evidence="5">
    <location>
        <begin position="261"/>
        <end position="279"/>
    </location>
</feature>
<dbReference type="VEuPathDB" id="VectorBase:BGLAX_035000"/>
<evidence type="ECO:0000259" key="6">
    <source>
        <dbReference type="Pfam" id="PF02931"/>
    </source>
</evidence>
<feature type="transmembrane region" description="Helical" evidence="5">
    <location>
        <begin position="291"/>
        <end position="316"/>
    </location>
</feature>
<comment type="similarity">
    <text evidence="5">Belongs to the ligand-gated ion channel (TC 1.A.9) family.</text>
</comment>
<feature type="transmembrane region" description="Helical" evidence="5">
    <location>
        <begin position="356"/>
        <end position="377"/>
    </location>
</feature>
<evidence type="ECO:0000256" key="4">
    <source>
        <dbReference type="ARBA" id="ARBA00023136"/>
    </source>
</evidence>
<evidence type="ECO:0000256" key="3">
    <source>
        <dbReference type="ARBA" id="ARBA00022989"/>
    </source>
</evidence>
<keyword evidence="4 5" id="KW-0472">Membrane</keyword>
<keyword evidence="5" id="KW-0407">Ion channel</keyword>
<dbReference type="CDD" id="cd18989">
    <property type="entry name" value="LGIC_ECD_cation"/>
    <property type="match status" value="1"/>
</dbReference>